<protein>
    <submittedName>
        <fullName evidence="1">Transposase</fullName>
    </submittedName>
</protein>
<accession>A0ABD5LGN0</accession>
<dbReference type="AlphaFoldDB" id="A0ABD5LGN0"/>
<organism evidence="1 2">
    <name type="scientific">Agrobacterium radiobacter</name>
    <dbReference type="NCBI Taxonomy" id="362"/>
    <lineage>
        <taxon>Bacteria</taxon>
        <taxon>Pseudomonadati</taxon>
        <taxon>Pseudomonadota</taxon>
        <taxon>Alphaproteobacteria</taxon>
        <taxon>Hyphomicrobiales</taxon>
        <taxon>Rhizobiaceae</taxon>
        <taxon>Rhizobium/Agrobacterium group</taxon>
        <taxon>Agrobacterium</taxon>
        <taxon>Agrobacterium tumefaciens complex</taxon>
    </lineage>
</organism>
<sequence length="195" mass="21666">MGQPDEEHYSPDEALAAFRNLSEVELDKLGRIASFIAGSGGYAPPQELINEAFIRIAEGKRRWPRNLAFLAFVGGVMKSLATDGKLIPEERKLVRLKQGLTIVNSEDLMMVAANDDSAERAKKERLESAMSKLQTHFAGDGEMEMLLMGIEDGLRGKELQDAVGVDAKRLEALRTRMNRHIEKLANESWATEGRP</sequence>
<name>A0ABD5LGN0_AGRRD</name>
<dbReference type="EMBL" id="JBETME010000004">
    <property type="protein sequence ID" value="MES4991026.1"/>
    <property type="molecule type" value="Genomic_DNA"/>
</dbReference>
<gene>
    <name evidence="1" type="ORF">ABVB70_11840</name>
</gene>
<evidence type="ECO:0000313" key="1">
    <source>
        <dbReference type="EMBL" id="MES4991026.1"/>
    </source>
</evidence>
<evidence type="ECO:0000313" key="2">
    <source>
        <dbReference type="Proteomes" id="UP001438189"/>
    </source>
</evidence>
<comment type="caution">
    <text evidence="1">The sequence shown here is derived from an EMBL/GenBank/DDBJ whole genome shotgun (WGS) entry which is preliminary data.</text>
</comment>
<dbReference type="RefSeq" id="WP_353574274.1">
    <property type="nucleotide sequence ID" value="NZ_JBETME010000004.1"/>
</dbReference>
<reference evidence="1 2" key="1">
    <citation type="submission" date="2024-06" db="EMBL/GenBank/DDBJ databases">
        <title>Genome sequencing of Agrobacterium spp. from tobacco in Serbia.</title>
        <authorList>
            <person name="Ilicic R.J."/>
            <person name="Studholme D.J."/>
            <person name="Jelusic A."/>
            <person name="Barac G."/>
            <person name="Bagi F."/>
            <person name="Popovic Milovanovic T."/>
        </authorList>
    </citation>
    <scope>NUCLEOTIDE SEQUENCE [LARGE SCALE GENOMIC DNA]</scope>
    <source>
        <strain evidence="1 2">DA1</strain>
    </source>
</reference>
<dbReference type="Proteomes" id="UP001438189">
    <property type="component" value="Unassembled WGS sequence"/>
</dbReference>
<proteinExistence type="predicted"/>